<organism evidence="4 5">
    <name type="scientific">Secundilactobacillus folii</name>
    <dbReference type="NCBI Taxonomy" id="2678357"/>
    <lineage>
        <taxon>Bacteria</taxon>
        <taxon>Bacillati</taxon>
        <taxon>Bacillota</taxon>
        <taxon>Bacilli</taxon>
        <taxon>Lactobacillales</taxon>
        <taxon>Lactobacillaceae</taxon>
        <taxon>Secundilactobacillus</taxon>
    </lineage>
</organism>
<name>A0A7X3C2S6_9LACO</name>
<dbReference type="Pfam" id="PF00881">
    <property type="entry name" value="Nitroreductase"/>
    <property type="match status" value="1"/>
</dbReference>
<evidence type="ECO:0000259" key="3">
    <source>
        <dbReference type="Pfam" id="PF00881"/>
    </source>
</evidence>
<dbReference type="InterPro" id="IPR029479">
    <property type="entry name" value="Nitroreductase"/>
</dbReference>
<dbReference type="Gene3D" id="3.40.109.10">
    <property type="entry name" value="NADH Oxidase"/>
    <property type="match status" value="2"/>
</dbReference>
<evidence type="ECO:0000313" key="4">
    <source>
        <dbReference type="EMBL" id="MTV81841.1"/>
    </source>
</evidence>
<accession>A0A7X3C2S6</accession>
<dbReference type="PANTHER" id="PTHR43673">
    <property type="entry name" value="NAD(P)H NITROREDUCTASE YDGI-RELATED"/>
    <property type="match status" value="1"/>
</dbReference>
<evidence type="ECO:0000256" key="2">
    <source>
        <dbReference type="ARBA" id="ARBA00023002"/>
    </source>
</evidence>
<dbReference type="PANTHER" id="PTHR43673:SF10">
    <property type="entry name" value="NADH DEHYDROGENASE_NAD(P)H NITROREDUCTASE XCC3605-RELATED"/>
    <property type="match status" value="1"/>
</dbReference>
<keyword evidence="2" id="KW-0560">Oxidoreductase</keyword>
<dbReference type="InterPro" id="IPR000415">
    <property type="entry name" value="Nitroreductase-like"/>
</dbReference>
<evidence type="ECO:0000256" key="1">
    <source>
        <dbReference type="ARBA" id="ARBA00007118"/>
    </source>
</evidence>
<evidence type="ECO:0000313" key="5">
    <source>
        <dbReference type="Proteomes" id="UP000466388"/>
    </source>
</evidence>
<dbReference type="EMBL" id="WNJO01000004">
    <property type="protein sequence ID" value="MTV81841.1"/>
    <property type="molecule type" value="Genomic_DNA"/>
</dbReference>
<keyword evidence="5" id="KW-1185">Reference proteome</keyword>
<protein>
    <submittedName>
        <fullName evidence="4">Nitroreductase</fullName>
    </submittedName>
</protein>
<dbReference type="AlphaFoldDB" id="A0A7X3C2S6"/>
<dbReference type="CDD" id="cd02136">
    <property type="entry name" value="PnbA_NfnB-like"/>
    <property type="match status" value="1"/>
</dbReference>
<dbReference type="SUPFAM" id="SSF55469">
    <property type="entry name" value="FMN-dependent nitroreductase-like"/>
    <property type="match status" value="1"/>
</dbReference>
<gene>
    <name evidence="4" type="ORF">GM612_04115</name>
</gene>
<proteinExistence type="inferred from homology"/>
<sequence>MANESIIMQRHSIRDFSDRQVDSDLLKAVFAEAQRAPSAMNKQPWRVYVATGEATKRIRQAHAKASDQGGTVLFNAPVLVYITVPKGSASLTYYDAGAFGYSVLLAAVDHGLSSIPAYQFVRFPEEVIKEFDLPANEELAMGLGLGYPAADAATGKTPRLPLDQILTVHE</sequence>
<reference evidence="4 5" key="1">
    <citation type="submission" date="2019-11" db="EMBL/GenBank/DDBJ databases">
        <title>Lactobacillus sp. nov. CRM56-3, isolated from fermented tea leaves.</title>
        <authorList>
            <person name="Phuengjayaem S."/>
            <person name="Tanasupawat S."/>
        </authorList>
    </citation>
    <scope>NUCLEOTIDE SEQUENCE [LARGE SCALE GENOMIC DNA]</scope>
    <source>
        <strain evidence="4 5">CRM56-3</strain>
    </source>
</reference>
<comment type="similarity">
    <text evidence="1">Belongs to the nitroreductase family.</text>
</comment>
<dbReference type="GO" id="GO:0016491">
    <property type="term" value="F:oxidoreductase activity"/>
    <property type="evidence" value="ECO:0007669"/>
    <property type="project" value="UniProtKB-KW"/>
</dbReference>
<dbReference type="Proteomes" id="UP000466388">
    <property type="component" value="Unassembled WGS sequence"/>
</dbReference>
<feature type="domain" description="Nitroreductase" evidence="3">
    <location>
        <begin position="7"/>
        <end position="147"/>
    </location>
</feature>
<comment type="caution">
    <text evidence="4">The sequence shown here is derived from an EMBL/GenBank/DDBJ whole genome shotgun (WGS) entry which is preliminary data.</text>
</comment>
<dbReference type="RefSeq" id="WP_155431132.1">
    <property type="nucleotide sequence ID" value="NZ_WNJO01000004.1"/>
</dbReference>